<name>E1QEV6_DESB2</name>
<evidence type="ECO:0000313" key="2">
    <source>
        <dbReference type="EMBL" id="ADK84092.1"/>
    </source>
</evidence>
<dbReference type="HOGENOM" id="CLU_655103_0_0_7"/>
<reference evidence="2 3" key="1">
    <citation type="journal article" date="2010" name="Stand. Genomic Sci.">
        <title>Complete genome sequence of Desulfarculus baarsii type strain (2st14).</title>
        <authorList>
            <person name="Sun H."/>
            <person name="Spring S."/>
            <person name="Lapidus A."/>
            <person name="Davenport K."/>
            <person name="Del Rio T.G."/>
            <person name="Tice H."/>
            <person name="Nolan M."/>
            <person name="Copeland A."/>
            <person name="Cheng J.F."/>
            <person name="Lucas S."/>
            <person name="Tapia R."/>
            <person name="Goodwin L."/>
            <person name="Pitluck S."/>
            <person name="Ivanova N."/>
            <person name="Pagani I."/>
            <person name="Mavromatis K."/>
            <person name="Ovchinnikova G."/>
            <person name="Pati A."/>
            <person name="Chen A."/>
            <person name="Palaniappan K."/>
            <person name="Hauser L."/>
            <person name="Chang Y.J."/>
            <person name="Jeffries C.D."/>
            <person name="Detter J.C."/>
            <person name="Han C."/>
            <person name="Rohde M."/>
            <person name="Brambilla E."/>
            <person name="Goker M."/>
            <person name="Woyke T."/>
            <person name="Bristow J."/>
            <person name="Eisen J.A."/>
            <person name="Markowitz V."/>
            <person name="Hugenholtz P."/>
            <person name="Kyrpides N.C."/>
            <person name="Klenk H.P."/>
            <person name="Land M."/>
        </authorList>
    </citation>
    <scope>NUCLEOTIDE SEQUENCE [LARGE SCALE GENOMIC DNA]</scope>
    <source>
        <strain evidence="3">ATCC 33931 / DSM 2075 / LMG 7858 / VKM B-1802 / 2st14</strain>
    </source>
</reference>
<gene>
    <name evidence="2" type="ordered locus">Deba_0720</name>
</gene>
<dbReference type="Proteomes" id="UP000009047">
    <property type="component" value="Chromosome"/>
</dbReference>
<feature type="chain" id="PRO_5003150226" description="Porin domain-containing protein" evidence="1">
    <location>
        <begin position="24"/>
        <end position="419"/>
    </location>
</feature>
<protein>
    <recommendedName>
        <fullName evidence="4">Porin domain-containing protein</fullName>
    </recommendedName>
</protein>
<dbReference type="EMBL" id="CP002085">
    <property type="protein sequence ID" value="ADK84092.1"/>
    <property type="molecule type" value="Genomic_DNA"/>
</dbReference>
<evidence type="ECO:0000256" key="1">
    <source>
        <dbReference type="SAM" id="SignalP"/>
    </source>
</evidence>
<sequence length="419" mass="46264">MRKYFAILAAVVVLVAMSAPAWAQAEAPGSSFTVIGRLWTDFGYQHKSEELATNQYGLTMKGKKRDSYTTNFVNVNANSYWGAKWTSGDKSTGAHAEFAILSKESQNEQVLLRYAYGWWKMGNCKLTAGHTDGVFGSLFAAPGSLLGTSNSGKILFLRWGYLYSGRLPQVRFEYTSPVGLFSIALAQADAEQIVGTESLLYGTSQIGSSQAYFSWPRVDLAYALRLGGFMAIPGFSVSQVRYDGVSSGRDDSVINWVAQLPMTYEIAGFGVKAQIYYGQNIDCEWGQTSTGTLGGQPQAIPVWFGGKVEDTKQLGASIELSYTIDNIKPLIAFGYVDSSNDNWKKVGYTDDNYQRWALMGAVDYKINQYFTVQPEVAYYNYGDRMSSTLNNVSRLVNGSSLSNDYGSEWLFGVAFLFVF</sequence>
<dbReference type="KEGG" id="dbr:Deba_0720"/>
<dbReference type="RefSeq" id="WP_013257547.1">
    <property type="nucleotide sequence ID" value="NC_014365.1"/>
</dbReference>
<dbReference type="SUPFAM" id="SSF56935">
    <property type="entry name" value="Porins"/>
    <property type="match status" value="1"/>
</dbReference>
<keyword evidence="3" id="KW-1185">Reference proteome</keyword>
<feature type="signal peptide" evidence="1">
    <location>
        <begin position="1"/>
        <end position="23"/>
    </location>
</feature>
<dbReference type="OrthoDB" id="5506275at2"/>
<evidence type="ECO:0000313" key="3">
    <source>
        <dbReference type="Proteomes" id="UP000009047"/>
    </source>
</evidence>
<proteinExistence type="predicted"/>
<dbReference type="AlphaFoldDB" id="E1QEV6"/>
<evidence type="ECO:0008006" key="4">
    <source>
        <dbReference type="Google" id="ProtNLM"/>
    </source>
</evidence>
<accession>E1QEV6</accession>
<dbReference type="STRING" id="644282.Deba_0720"/>
<keyword evidence="1" id="KW-0732">Signal</keyword>
<organism evidence="2 3">
    <name type="scientific">Desulfarculus baarsii (strain ATCC 33931 / DSM 2075 / LMG 7858 / VKM B-1802 / 2st14)</name>
    <dbReference type="NCBI Taxonomy" id="644282"/>
    <lineage>
        <taxon>Bacteria</taxon>
        <taxon>Pseudomonadati</taxon>
        <taxon>Thermodesulfobacteriota</taxon>
        <taxon>Desulfarculia</taxon>
        <taxon>Desulfarculales</taxon>
        <taxon>Desulfarculaceae</taxon>
        <taxon>Desulfarculus</taxon>
    </lineage>
</organism>